<accession>A0ABV2PIN1</accession>
<protein>
    <recommendedName>
        <fullName evidence="4">Organic solvent tolerance protein OstA</fullName>
    </recommendedName>
</protein>
<reference evidence="2 3" key="1">
    <citation type="submission" date="2024-06" db="EMBL/GenBank/DDBJ databases">
        <title>Sorghum-associated microbial communities from plants grown in Nebraska, USA.</title>
        <authorList>
            <person name="Schachtman D."/>
        </authorList>
    </citation>
    <scope>NUCLEOTIDE SEQUENCE [LARGE SCALE GENOMIC DNA]</scope>
    <source>
        <strain evidence="2 3">736</strain>
    </source>
</reference>
<evidence type="ECO:0000256" key="1">
    <source>
        <dbReference type="SAM" id="MobiDB-lite"/>
    </source>
</evidence>
<keyword evidence="3" id="KW-1185">Reference proteome</keyword>
<evidence type="ECO:0000313" key="2">
    <source>
        <dbReference type="EMBL" id="MET4560786.1"/>
    </source>
</evidence>
<dbReference type="EMBL" id="JBEPSB010000007">
    <property type="protein sequence ID" value="MET4560786.1"/>
    <property type="molecule type" value="Genomic_DNA"/>
</dbReference>
<proteinExistence type="predicted"/>
<feature type="compositionally biased region" description="Basic and acidic residues" evidence="1">
    <location>
        <begin position="62"/>
        <end position="73"/>
    </location>
</feature>
<evidence type="ECO:0000313" key="3">
    <source>
        <dbReference type="Proteomes" id="UP001549363"/>
    </source>
</evidence>
<feature type="region of interest" description="Disordered" evidence="1">
    <location>
        <begin position="62"/>
        <end position="95"/>
    </location>
</feature>
<gene>
    <name evidence="2" type="ORF">ABIA69_001930</name>
</gene>
<dbReference type="RefSeq" id="WP_354471667.1">
    <property type="nucleotide sequence ID" value="NZ_JBEPSB010000007.1"/>
</dbReference>
<sequence>MAIEQLNQKEQHIAYTRKEAEEIVEKAKENIALTMNKISEKYNKHGQYFLIDLTFTFNTPKEVMESNPRKDDAPDGQMDMDDMHEGVPYTINPDGSVTVENTDEELPDFEDPFANVEVKKEVPDENVPF</sequence>
<name>A0ABV2PIN1_9BACI</name>
<dbReference type="Proteomes" id="UP001549363">
    <property type="component" value="Unassembled WGS sequence"/>
</dbReference>
<organism evidence="2 3">
    <name type="scientific">Lysinibacillus parviboronicapiens</name>
    <dbReference type="NCBI Taxonomy" id="436516"/>
    <lineage>
        <taxon>Bacteria</taxon>
        <taxon>Bacillati</taxon>
        <taxon>Bacillota</taxon>
        <taxon>Bacilli</taxon>
        <taxon>Bacillales</taxon>
        <taxon>Bacillaceae</taxon>
        <taxon>Lysinibacillus</taxon>
    </lineage>
</organism>
<evidence type="ECO:0008006" key="4">
    <source>
        <dbReference type="Google" id="ProtNLM"/>
    </source>
</evidence>
<comment type="caution">
    <text evidence="2">The sequence shown here is derived from an EMBL/GenBank/DDBJ whole genome shotgun (WGS) entry which is preliminary data.</text>
</comment>